<name>A0A8C1CF46_CYPCA</name>
<comment type="function">
    <text evidence="1">Accessory subunit of the mitochondrial membrane respiratory chain NADH dehydrogenase (Complex I), that is believed not to be involved in catalysis. Complex I functions in the transfer of electrons from NADH to the respiratory chain. The immediate electron acceptor for the enzyme is believed to be ubiquinone.</text>
</comment>
<evidence type="ECO:0000313" key="18">
    <source>
        <dbReference type="Ensembl" id="ENSCCRP00000046358.2"/>
    </source>
</evidence>
<dbReference type="AlphaFoldDB" id="A0A8C1CF46"/>
<evidence type="ECO:0000256" key="11">
    <source>
        <dbReference type="ARBA" id="ARBA00022982"/>
    </source>
</evidence>
<dbReference type="Proteomes" id="UP001108240">
    <property type="component" value="Unplaced"/>
</dbReference>
<evidence type="ECO:0000256" key="3">
    <source>
        <dbReference type="ARBA" id="ARBA00007152"/>
    </source>
</evidence>
<evidence type="ECO:0000256" key="5">
    <source>
        <dbReference type="ARBA" id="ARBA00015175"/>
    </source>
</evidence>
<dbReference type="Ensembl" id="ENSCCRT00000050244.2">
    <property type="protein sequence ID" value="ENSCCRP00000046358.2"/>
    <property type="gene ID" value="ENSCCRG00000024735.2"/>
</dbReference>
<dbReference type="OMA" id="GEGHWYY"/>
<evidence type="ECO:0000256" key="9">
    <source>
        <dbReference type="ARBA" id="ARBA00022792"/>
    </source>
</evidence>
<reference evidence="18" key="1">
    <citation type="submission" date="2025-08" db="UniProtKB">
        <authorList>
            <consortium name="Ensembl"/>
        </authorList>
    </citation>
    <scope>IDENTIFICATION</scope>
</reference>
<dbReference type="PANTHER" id="PTHR13178:SF0">
    <property type="entry name" value="NADH DEHYDROGENASE [UBIQUINONE] 1 BETA SUBCOMPLEX SUBUNIT 5, MITOCHONDRIAL"/>
    <property type="match status" value="1"/>
</dbReference>
<keyword evidence="11" id="KW-0249">Electron transport</keyword>
<dbReference type="GeneTree" id="ENSGT00390000009980"/>
<organism evidence="18 19">
    <name type="scientific">Cyprinus carpio carpio</name>
    <dbReference type="NCBI Taxonomy" id="630221"/>
    <lineage>
        <taxon>Eukaryota</taxon>
        <taxon>Metazoa</taxon>
        <taxon>Chordata</taxon>
        <taxon>Craniata</taxon>
        <taxon>Vertebrata</taxon>
        <taxon>Euteleostomi</taxon>
        <taxon>Actinopterygii</taxon>
        <taxon>Neopterygii</taxon>
        <taxon>Teleostei</taxon>
        <taxon>Ostariophysi</taxon>
        <taxon>Cypriniformes</taxon>
        <taxon>Cyprinidae</taxon>
        <taxon>Cyprininae</taxon>
        <taxon>Cyprinus</taxon>
    </lineage>
</organism>
<protein>
    <recommendedName>
        <fullName evidence="5">NADH dehydrogenase [ubiquinone] 1 beta subcomplex subunit 5, mitochondrial</fullName>
    </recommendedName>
    <alternativeName>
        <fullName evidence="16">Complex I-SGDH</fullName>
    </alternativeName>
    <alternativeName>
        <fullName evidence="15">NADH-ubiquinone oxidoreductase SGDH subunit</fullName>
    </alternativeName>
</protein>
<keyword evidence="6" id="KW-0813">Transport</keyword>
<dbReference type="Pfam" id="PF09781">
    <property type="entry name" value="NDUF_B5"/>
    <property type="match status" value="2"/>
</dbReference>
<comment type="subcellular location">
    <subcellularLocation>
        <location evidence="2">Mitochondrion inner membrane</location>
        <topology evidence="2">Single-pass membrane protein</topology>
    </subcellularLocation>
</comment>
<evidence type="ECO:0000256" key="16">
    <source>
        <dbReference type="ARBA" id="ARBA00032550"/>
    </source>
</evidence>
<proteinExistence type="inferred from homology"/>
<keyword evidence="10" id="KW-0809">Transit peptide</keyword>
<evidence type="ECO:0000256" key="7">
    <source>
        <dbReference type="ARBA" id="ARBA00022660"/>
    </source>
</evidence>
<evidence type="ECO:0000256" key="8">
    <source>
        <dbReference type="ARBA" id="ARBA00022692"/>
    </source>
</evidence>
<keyword evidence="9" id="KW-0999">Mitochondrion inner membrane</keyword>
<evidence type="ECO:0000256" key="14">
    <source>
        <dbReference type="ARBA" id="ARBA00023136"/>
    </source>
</evidence>
<comment type="subunit">
    <text evidence="4">Complex I is composed of 45 different subunits.</text>
</comment>
<comment type="similarity">
    <text evidence="3">Belongs to the complex I NDUFB5 subunit family.</text>
</comment>
<evidence type="ECO:0000256" key="10">
    <source>
        <dbReference type="ARBA" id="ARBA00022946"/>
    </source>
</evidence>
<sequence>MVGMSLLRTAAAFTARLNPLKRTCQSSNLLSRTVARSEQVVVRYGSHGKRMFIIKPTDFYDRRFLHLLKYYILLAGIPVAALVTFVNIFIGESELAEIPEGYEPEHWEYYKHPITRWIARTFYDSPVKDYEKMMALIQMEAEKAEMSQWDSHMPPGFHPKYLKLCSEDEQSFYRFGTTWGQLQLEVRRHMREKGDGPWFQIQTLDKNLIDHSPKSSPDN</sequence>
<keyword evidence="13" id="KW-0496">Mitochondrion</keyword>
<dbReference type="GO" id="GO:0005743">
    <property type="term" value="C:mitochondrial inner membrane"/>
    <property type="evidence" value="ECO:0007669"/>
    <property type="project" value="UniProtKB-SubCell"/>
</dbReference>
<evidence type="ECO:0000256" key="2">
    <source>
        <dbReference type="ARBA" id="ARBA00004434"/>
    </source>
</evidence>
<evidence type="ECO:0000256" key="15">
    <source>
        <dbReference type="ARBA" id="ARBA00032395"/>
    </source>
</evidence>
<keyword evidence="8 17" id="KW-0812">Transmembrane</keyword>
<keyword evidence="19" id="KW-1185">Reference proteome</keyword>
<reference evidence="18" key="2">
    <citation type="submission" date="2025-09" db="UniProtKB">
        <authorList>
            <consortium name="Ensembl"/>
        </authorList>
    </citation>
    <scope>IDENTIFICATION</scope>
</reference>
<dbReference type="PANTHER" id="PTHR13178">
    <property type="entry name" value="NADH-UBIQUINONE OXIDOREDUCTASE SGDH SUBUNIT"/>
    <property type="match status" value="1"/>
</dbReference>
<evidence type="ECO:0000256" key="4">
    <source>
        <dbReference type="ARBA" id="ARBA00011533"/>
    </source>
</evidence>
<dbReference type="InterPro" id="IPR019173">
    <property type="entry name" value="NADH_UbQ_OxRdtase_B5_su"/>
</dbReference>
<evidence type="ECO:0000256" key="1">
    <source>
        <dbReference type="ARBA" id="ARBA00003195"/>
    </source>
</evidence>
<evidence type="ECO:0000256" key="13">
    <source>
        <dbReference type="ARBA" id="ARBA00023128"/>
    </source>
</evidence>
<evidence type="ECO:0000256" key="12">
    <source>
        <dbReference type="ARBA" id="ARBA00022989"/>
    </source>
</evidence>
<keyword evidence="14 17" id="KW-0472">Membrane</keyword>
<evidence type="ECO:0000256" key="6">
    <source>
        <dbReference type="ARBA" id="ARBA00022448"/>
    </source>
</evidence>
<accession>A0A8C1CF46</accession>
<feature type="transmembrane region" description="Helical" evidence="17">
    <location>
        <begin position="70"/>
        <end position="90"/>
    </location>
</feature>
<evidence type="ECO:0000313" key="19">
    <source>
        <dbReference type="Proteomes" id="UP001108240"/>
    </source>
</evidence>
<keyword evidence="7" id="KW-0679">Respiratory chain</keyword>
<keyword evidence="12 17" id="KW-1133">Transmembrane helix</keyword>
<evidence type="ECO:0000256" key="17">
    <source>
        <dbReference type="SAM" id="Phobius"/>
    </source>
</evidence>